<dbReference type="InterPro" id="IPR036390">
    <property type="entry name" value="WH_DNA-bd_sf"/>
</dbReference>
<dbReference type="RefSeq" id="WP_186876422.1">
    <property type="nucleotide sequence ID" value="NZ_JACOPF010000002.1"/>
</dbReference>
<accession>A0A923LKK3</accession>
<dbReference type="InterPro" id="IPR018597">
    <property type="entry name" value="Phage_Tuc2009_YjcQ"/>
</dbReference>
<dbReference type="Pfam" id="PF09639">
    <property type="entry name" value="YjcQ"/>
    <property type="match status" value="1"/>
</dbReference>
<evidence type="ECO:0000313" key="1">
    <source>
        <dbReference type="EMBL" id="MBC5689772.1"/>
    </source>
</evidence>
<comment type="caution">
    <text evidence="1">The sequence shown here is derived from an EMBL/GenBank/DDBJ whole genome shotgun (WGS) entry which is preliminary data.</text>
</comment>
<evidence type="ECO:0000313" key="2">
    <source>
        <dbReference type="Proteomes" id="UP000652477"/>
    </source>
</evidence>
<dbReference type="Proteomes" id="UP000652477">
    <property type="component" value="Unassembled WGS sequence"/>
</dbReference>
<keyword evidence="2" id="KW-1185">Reference proteome</keyword>
<proteinExistence type="predicted"/>
<sequence length="127" mass="14560">MTTDTKHQVLFAIYAEYQKDIPDMEKITYRLLEMDSQVFTVALMKLQNEGYIQGVIWTPPDTMSIKKIRALRKDNLFMTRRGVEYVEKQAEIEENMSATEKIKALAKQAGLFGLTVLQQAIISRIAG</sequence>
<gene>
    <name evidence="1" type="ORF">H8S37_12675</name>
</gene>
<dbReference type="SUPFAM" id="SSF46785">
    <property type="entry name" value="Winged helix' DNA-binding domain"/>
    <property type="match status" value="1"/>
</dbReference>
<name>A0A923LKK3_9FIRM</name>
<dbReference type="EMBL" id="JACOPF010000002">
    <property type="protein sequence ID" value="MBC5689772.1"/>
    <property type="molecule type" value="Genomic_DNA"/>
</dbReference>
<protein>
    <submittedName>
        <fullName evidence="1">Uncharacterized protein</fullName>
    </submittedName>
</protein>
<reference evidence="1" key="1">
    <citation type="submission" date="2020-08" db="EMBL/GenBank/DDBJ databases">
        <title>Genome public.</title>
        <authorList>
            <person name="Liu C."/>
            <person name="Sun Q."/>
        </authorList>
    </citation>
    <scope>NUCLEOTIDE SEQUENCE</scope>
    <source>
        <strain evidence="1">NSJ-55</strain>
    </source>
</reference>
<dbReference type="AlphaFoldDB" id="A0A923LKK3"/>
<organism evidence="1 2">
    <name type="scientific">Mediterraneibacter hominis</name>
    <dbReference type="NCBI Taxonomy" id="2763054"/>
    <lineage>
        <taxon>Bacteria</taxon>
        <taxon>Bacillati</taxon>
        <taxon>Bacillota</taxon>
        <taxon>Clostridia</taxon>
        <taxon>Lachnospirales</taxon>
        <taxon>Lachnospiraceae</taxon>
        <taxon>Mediterraneibacter</taxon>
    </lineage>
</organism>